<feature type="region of interest" description="Disordered" evidence="1">
    <location>
        <begin position="62"/>
        <end position="112"/>
    </location>
</feature>
<dbReference type="VEuPathDB" id="FungiDB:MELLADRAFT_102371"/>
<dbReference type="EMBL" id="GL883092">
    <property type="protein sequence ID" value="EGG11423.1"/>
    <property type="molecule type" value="Genomic_DNA"/>
</dbReference>
<evidence type="ECO:0000313" key="2">
    <source>
        <dbReference type="EMBL" id="EGG11423.1"/>
    </source>
</evidence>
<name>F4R828_MELLP</name>
<dbReference type="KEGG" id="mlr:MELLADRAFT_102371"/>
<feature type="compositionally biased region" description="Polar residues" evidence="1">
    <location>
        <begin position="79"/>
        <end position="91"/>
    </location>
</feature>
<sequence length="112" mass="13038">MVPRIRKLNHNQHVRQQFPFVTFNREHSDIVIPAPSWPFECKEKNDKKGLIVNLETLVRTMPTPNTLTRGLSQRHENQDQSGFESTHSNPDQALDLERTRDAKSHPNESRTI</sequence>
<evidence type="ECO:0000256" key="1">
    <source>
        <dbReference type="SAM" id="MobiDB-lite"/>
    </source>
</evidence>
<proteinExistence type="predicted"/>
<feature type="compositionally biased region" description="Basic and acidic residues" evidence="1">
    <location>
        <begin position="95"/>
        <end position="112"/>
    </location>
</feature>
<dbReference type="AlphaFoldDB" id="F4R828"/>
<dbReference type="InParanoid" id="F4R828"/>
<protein>
    <submittedName>
        <fullName evidence="2">Uncharacterized protein</fullName>
    </submittedName>
</protein>
<organism evidence="3">
    <name type="scientific">Melampsora larici-populina (strain 98AG31 / pathotype 3-4-7)</name>
    <name type="common">Poplar leaf rust fungus</name>
    <dbReference type="NCBI Taxonomy" id="747676"/>
    <lineage>
        <taxon>Eukaryota</taxon>
        <taxon>Fungi</taxon>
        <taxon>Dikarya</taxon>
        <taxon>Basidiomycota</taxon>
        <taxon>Pucciniomycotina</taxon>
        <taxon>Pucciniomycetes</taxon>
        <taxon>Pucciniales</taxon>
        <taxon>Melampsoraceae</taxon>
        <taxon>Melampsora</taxon>
    </lineage>
</organism>
<dbReference type="GeneID" id="18921659"/>
<dbReference type="Proteomes" id="UP000001072">
    <property type="component" value="Unassembled WGS sequence"/>
</dbReference>
<gene>
    <name evidence="2" type="ORF">MELLADRAFT_102371</name>
</gene>
<feature type="compositionally biased region" description="Polar residues" evidence="1">
    <location>
        <begin position="62"/>
        <end position="71"/>
    </location>
</feature>
<accession>F4R828</accession>
<dbReference type="RefSeq" id="XP_007405058.1">
    <property type="nucleotide sequence ID" value="XM_007404996.1"/>
</dbReference>
<evidence type="ECO:0000313" key="3">
    <source>
        <dbReference type="Proteomes" id="UP000001072"/>
    </source>
</evidence>
<keyword evidence="3" id="KW-1185">Reference proteome</keyword>
<reference evidence="3" key="1">
    <citation type="journal article" date="2011" name="Proc. Natl. Acad. Sci. U.S.A.">
        <title>Obligate biotrophy features unraveled by the genomic analysis of rust fungi.</title>
        <authorList>
            <person name="Duplessis S."/>
            <person name="Cuomo C.A."/>
            <person name="Lin Y.-C."/>
            <person name="Aerts A."/>
            <person name="Tisserant E."/>
            <person name="Veneault-Fourrey C."/>
            <person name="Joly D.L."/>
            <person name="Hacquard S."/>
            <person name="Amselem J."/>
            <person name="Cantarel B.L."/>
            <person name="Chiu R."/>
            <person name="Coutinho P.M."/>
            <person name="Feau N."/>
            <person name="Field M."/>
            <person name="Frey P."/>
            <person name="Gelhaye E."/>
            <person name="Goldberg J."/>
            <person name="Grabherr M.G."/>
            <person name="Kodira C.D."/>
            <person name="Kohler A."/>
            <person name="Kuees U."/>
            <person name="Lindquist E.A."/>
            <person name="Lucas S.M."/>
            <person name="Mago R."/>
            <person name="Mauceli E."/>
            <person name="Morin E."/>
            <person name="Murat C."/>
            <person name="Pangilinan J.L."/>
            <person name="Park R."/>
            <person name="Pearson M."/>
            <person name="Quesneville H."/>
            <person name="Rouhier N."/>
            <person name="Sakthikumar S."/>
            <person name="Salamov A.A."/>
            <person name="Schmutz J."/>
            <person name="Selles B."/>
            <person name="Shapiro H."/>
            <person name="Tanguay P."/>
            <person name="Tuskan G.A."/>
            <person name="Henrissat B."/>
            <person name="Van de Peer Y."/>
            <person name="Rouze P."/>
            <person name="Ellis J.G."/>
            <person name="Dodds P.N."/>
            <person name="Schein J.E."/>
            <person name="Zhong S."/>
            <person name="Hamelin R.C."/>
            <person name="Grigoriev I.V."/>
            <person name="Szabo L.J."/>
            <person name="Martin F."/>
        </authorList>
    </citation>
    <scope>NUCLEOTIDE SEQUENCE [LARGE SCALE GENOMIC DNA]</scope>
    <source>
        <strain evidence="3">98AG31 / pathotype 3-4-7</strain>
    </source>
</reference>
<dbReference type="HOGENOM" id="CLU_2146403_0_0_1"/>